<proteinExistence type="predicted"/>
<accession>A0ACC0UJQ5</accession>
<dbReference type="EMBL" id="JAGFNK010000016">
    <property type="protein sequence ID" value="KAI9511810.1"/>
    <property type="molecule type" value="Genomic_DNA"/>
</dbReference>
<comment type="caution">
    <text evidence="1">The sequence shown here is derived from an EMBL/GenBank/DDBJ whole genome shotgun (WGS) entry which is preliminary data.</text>
</comment>
<organism evidence="1 2">
    <name type="scientific">Russula earlei</name>
    <dbReference type="NCBI Taxonomy" id="71964"/>
    <lineage>
        <taxon>Eukaryota</taxon>
        <taxon>Fungi</taxon>
        <taxon>Dikarya</taxon>
        <taxon>Basidiomycota</taxon>
        <taxon>Agaricomycotina</taxon>
        <taxon>Agaricomycetes</taxon>
        <taxon>Russulales</taxon>
        <taxon>Russulaceae</taxon>
        <taxon>Russula</taxon>
    </lineage>
</organism>
<protein>
    <submittedName>
        <fullName evidence="1">Uncharacterized protein</fullName>
    </submittedName>
</protein>
<name>A0ACC0UJQ5_9AGAM</name>
<evidence type="ECO:0000313" key="2">
    <source>
        <dbReference type="Proteomes" id="UP001207468"/>
    </source>
</evidence>
<keyword evidence="2" id="KW-1185">Reference proteome</keyword>
<sequence length="973" mass="103089">MVHRPSDSRLLSSLLSNEKEYHNQLLVLLDNHSQLSLGALAAYASASPAPVARAIIAVAASLAGADDALRNYAASIKAWQAELRALKDLEEDVGNVIRDREIFVTRLIKLSKNQKPTRDSFIGTLGASVGESSQTSLNSFTSPSPSSSKLGAAQAELQACEVHLAAKERELDELRVSAVRRGLEVRCKAMVECGWNWGEMGKEGLRALEGIETPPPNGLDASSHKLLSDLDRPPGSDLSSIGPSQSASQIYIPLSTPPRVASPGPVSSRPSSPRPPMPSSSSVSVTLQIPPAHSISELALPSTLKTRLSEVPEDLEHTSSDEDTRPVEVVENARFATATTNPNIARRLSIRPPSRDKSNNTGTGSFSQSASSTVAPPHHSVSVTARDRERKGSGKFLSSIAGLFRGGSTSSSHSFRTEKWKTRTETNLRAVRRDEDSDSEHEGPTGSPSRRFFNRRVSHDSPRPQSPATPQKLKKRIAQEMEKDEGWISDGAAVRGRGARKGSARKRSALSDTSRPVPPPVPKSALSRSTSAVSTSPSHVSAPASTTPSRPTSGAKPKTVLRIETLARSSSTEVSRQSSLRVSGSAPPPRRPDDAGEHATGLPSSRPTLGASVGRSDSLVHHRKTKSLTHASAPPPPPHADAGRAGSGQMSLMALVEGVTRDNRAAWDRANAGLPSVSADGNTTVGGLLTVRAPPPITEYNLRGEGGRGIAFESVLAPGSVLATPSRAASSTPQRPSSLPPPARMSMPVTPPGKAPKIPLRSALRNYSPPPAPPPKPIVIPSAPPRVVVASESTAQARNGKDRGDDEGSDSGSVASFRTVREMPEEELAAPAPAAVPAPPPSSSTLAVPGQDESDVSTSTISANGGPTRRKSVRVSLQPTFSPTPPALDEDEDETWERGGRPAPLRSSSGTRGGRAVNGRKRHDDGSDDVVDGEASWRGRNGRDRDLWADSSDEDEEYAKARKLLTRASKKRW</sequence>
<gene>
    <name evidence="1" type="ORF">F5148DRAFT_974552</name>
</gene>
<evidence type="ECO:0000313" key="1">
    <source>
        <dbReference type="EMBL" id="KAI9511810.1"/>
    </source>
</evidence>
<reference evidence="1" key="1">
    <citation type="submission" date="2021-03" db="EMBL/GenBank/DDBJ databases">
        <title>Evolutionary priming and transition to the ectomycorrhizal habit in an iconic lineage of mushroom-forming fungi: is preadaptation a requirement?</title>
        <authorList>
            <consortium name="DOE Joint Genome Institute"/>
            <person name="Looney B.P."/>
            <person name="Miyauchi S."/>
            <person name="Morin E."/>
            <person name="Drula E."/>
            <person name="Courty P.E."/>
            <person name="Chicoki N."/>
            <person name="Fauchery L."/>
            <person name="Kohler A."/>
            <person name="Kuo A."/>
            <person name="LaButti K."/>
            <person name="Pangilinan J."/>
            <person name="Lipzen A."/>
            <person name="Riley R."/>
            <person name="Andreopoulos W."/>
            <person name="He G."/>
            <person name="Johnson J."/>
            <person name="Barry K.W."/>
            <person name="Grigoriev I.V."/>
            <person name="Nagy L."/>
            <person name="Hibbett D."/>
            <person name="Henrissat B."/>
            <person name="Matheny P.B."/>
            <person name="Labbe J."/>
            <person name="Martin A.F."/>
        </authorList>
    </citation>
    <scope>NUCLEOTIDE SEQUENCE</scope>
    <source>
        <strain evidence="1">BPL698</strain>
    </source>
</reference>
<dbReference type="Proteomes" id="UP001207468">
    <property type="component" value="Unassembled WGS sequence"/>
</dbReference>